<comment type="caution">
    <text evidence="1">The sequence shown here is derived from an EMBL/GenBank/DDBJ whole genome shotgun (WGS) entry which is preliminary data.</text>
</comment>
<sequence length="107" mass="11213">MVPNTVSCLPEVYVHRWLVRPVQSHSCVCAPLAVEAPLTSRHRPDWAPTMGVLCPGTIGAARAGVRAATTVPASAAATARAPAATAGRLRPPGAMCESVMALLRIRY</sequence>
<gene>
    <name evidence="1" type="ORF">GCM10009827_095010</name>
</gene>
<evidence type="ECO:0000313" key="1">
    <source>
        <dbReference type="EMBL" id="GAA1558971.1"/>
    </source>
</evidence>
<keyword evidence="2" id="KW-1185">Reference proteome</keyword>
<dbReference type="EMBL" id="BAAAQD010000027">
    <property type="protein sequence ID" value="GAA1558971.1"/>
    <property type="molecule type" value="Genomic_DNA"/>
</dbReference>
<evidence type="ECO:0000313" key="2">
    <source>
        <dbReference type="Proteomes" id="UP001501470"/>
    </source>
</evidence>
<protein>
    <submittedName>
        <fullName evidence="1">Uncharacterized protein</fullName>
    </submittedName>
</protein>
<proteinExistence type="predicted"/>
<dbReference type="Proteomes" id="UP001501470">
    <property type="component" value="Unassembled WGS sequence"/>
</dbReference>
<name>A0ABP4NB02_9ACTN</name>
<accession>A0ABP4NB02</accession>
<reference evidence="2" key="1">
    <citation type="journal article" date="2019" name="Int. J. Syst. Evol. Microbiol.">
        <title>The Global Catalogue of Microorganisms (GCM) 10K type strain sequencing project: providing services to taxonomists for standard genome sequencing and annotation.</title>
        <authorList>
            <consortium name="The Broad Institute Genomics Platform"/>
            <consortium name="The Broad Institute Genome Sequencing Center for Infectious Disease"/>
            <person name="Wu L."/>
            <person name="Ma J."/>
        </authorList>
    </citation>
    <scope>NUCLEOTIDE SEQUENCE [LARGE SCALE GENOMIC DNA]</scope>
    <source>
        <strain evidence="2">JCM 15933</strain>
    </source>
</reference>
<organism evidence="1 2">
    <name type="scientific">Dactylosporangium maewongense</name>
    <dbReference type="NCBI Taxonomy" id="634393"/>
    <lineage>
        <taxon>Bacteria</taxon>
        <taxon>Bacillati</taxon>
        <taxon>Actinomycetota</taxon>
        <taxon>Actinomycetes</taxon>
        <taxon>Micromonosporales</taxon>
        <taxon>Micromonosporaceae</taxon>
        <taxon>Dactylosporangium</taxon>
    </lineage>
</organism>